<feature type="domain" description="Response regulatory" evidence="8">
    <location>
        <begin position="8"/>
        <end position="123"/>
    </location>
</feature>
<dbReference type="SMART" id="SM00448">
    <property type="entry name" value="REC"/>
    <property type="match status" value="1"/>
</dbReference>
<evidence type="ECO:0000313" key="10">
    <source>
        <dbReference type="EMBL" id="KCZ93539.1"/>
    </source>
</evidence>
<comment type="caution">
    <text evidence="10">The sequence shown here is derived from an EMBL/GenBank/DDBJ whole genome shotgun (WGS) entry which is preliminary data.</text>
</comment>
<dbReference type="GO" id="GO:0000976">
    <property type="term" value="F:transcription cis-regulatory region binding"/>
    <property type="evidence" value="ECO:0007669"/>
    <property type="project" value="TreeGrafter"/>
</dbReference>
<dbReference type="GO" id="GO:0005829">
    <property type="term" value="C:cytosol"/>
    <property type="evidence" value="ECO:0007669"/>
    <property type="project" value="TreeGrafter"/>
</dbReference>
<dbReference type="PANTHER" id="PTHR48111:SF4">
    <property type="entry name" value="DNA-BINDING DUAL TRANSCRIPTIONAL REGULATOR OMPR"/>
    <property type="match status" value="1"/>
</dbReference>
<evidence type="ECO:0000256" key="4">
    <source>
        <dbReference type="ARBA" id="ARBA00023125"/>
    </source>
</evidence>
<gene>
    <name evidence="10" type="ORF">HHI_09092</name>
</gene>
<dbReference type="Gene3D" id="6.10.250.690">
    <property type="match status" value="1"/>
</dbReference>
<dbReference type="GO" id="GO:0006355">
    <property type="term" value="P:regulation of DNA-templated transcription"/>
    <property type="evidence" value="ECO:0007669"/>
    <property type="project" value="InterPro"/>
</dbReference>
<protein>
    <submittedName>
        <fullName evidence="10">DNA-binding response regulator OmpR</fullName>
    </submittedName>
</protein>
<dbReference type="CDD" id="cd00383">
    <property type="entry name" value="trans_reg_C"/>
    <property type="match status" value="1"/>
</dbReference>
<proteinExistence type="predicted"/>
<accession>A0A059FSC4</accession>
<dbReference type="OrthoDB" id="7191169at2"/>
<feature type="DNA-binding region" description="OmpR/PhoB-type" evidence="7">
    <location>
        <begin position="133"/>
        <end position="228"/>
    </location>
</feature>
<dbReference type="PANTHER" id="PTHR48111">
    <property type="entry name" value="REGULATOR OF RPOS"/>
    <property type="match status" value="1"/>
</dbReference>
<keyword evidence="4 7" id="KW-0238">DNA-binding</keyword>
<dbReference type="GO" id="GO:0032993">
    <property type="term" value="C:protein-DNA complex"/>
    <property type="evidence" value="ECO:0007669"/>
    <property type="project" value="TreeGrafter"/>
</dbReference>
<organism evidence="10 11">
    <name type="scientific">Hyphomonas hirschiana VP5</name>
    <dbReference type="NCBI Taxonomy" id="1280951"/>
    <lineage>
        <taxon>Bacteria</taxon>
        <taxon>Pseudomonadati</taxon>
        <taxon>Pseudomonadota</taxon>
        <taxon>Alphaproteobacteria</taxon>
        <taxon>Hyphomonadales</taxon>
        <taxon>Hyphomonadaceae</taxon>
        <taxon>Hyphomonas</taxon>
    </lineage>
</organism>
<evidence type="ECO:0000256" key="7">
    <source>
        <dbReference type="PROSITE-ProRule" id="PRU01091"/>
    </source>
</evidence>
<evidence type="ECO:0000256" key="6">
    <source>
        <dbReference type="PROSITE-ProRule" id="PRU00169"/>
    </source>
</evidence>
<dbReference type="RefSeq" id="WP_011648066.1">
    <property type="nucleotide sequence ID" value="NZ_ARYI01000007.1"/>
</dbReference>
<dbReference type="InterPro" id="IPR001867">
    <property type="entry name" value="OmpR/PhoB-type_DNA-bd"/>
</dbReference>
<evidence type="ECO:0000313" key="11">
    <source>
        <dbReference type="Proteomes" id="UP000025061"/>
    </source>
</evidence>
<dbReference type="SMART" id="SM00862">
    <property type="entry name" value="Trans_reg_C"/>
    <property type="match status" value="1"/>
</dbReference>
<dbReference type="Pfam" id="PF00072">
    <property type="entry name" value="Response_reg"/>
    <property type="match status" value="1"/>
</dbReference>
<dbReference type="InterPro" id="IPR036388">
    <property type="entry name" value="WH-like_DNA-bd_sf"/>
</dbReference>
<evidence type="ECO:0000259" key="9">
    <source>
        <dbReference type="PROSITE" id="PS51755"/>
    </source>
</evidence>
<dbReference type="InterPro" id="IPR001789">
    <property type="entry name" value="Sig_transdc_resp-reg_receiver"/>
</dbReference>
<dbReference type="Gene3D" id="3.40.50.2300">
    <property type="match status" value="1"/>
</dbReference>
<sequence length="229" mass="25708">MSLKDPAHILIVDDDDRIRDLTKRFLTLKGYRVTSAPDAAGARRLMDNMTFDLAVLDIMMPGETGLELLDRIRSGPARATPVMLLTARGEARDRIEGLRLGADDYLAKPFEPEELVLRCEAILRRSQKPAPPPEEIEMSGLVFNIERGELKAGDQRIRLTDAEVQLLTILARMPGEAISREDLAEMTSAGMERSVDVQVTRLRRKIEPNPKEPIHIQTVRGVGYRLMPD</sequence>
<dbReference type="PATRIC" id="fig|1280951.3.peg.1836"/>
<dbReference type="GO" id="GO:0000156">
    <property type="term" value="F:phosphorelay response regulator activity"/>
    <property type="evidence" value="ECO:0007669"/>
    <property type="project" value="TreeGrafter"/>
</dbReference>
<evidence type="ECO:0000256" key="3">
    <source>
        <dbReference type="ARBA" id="ARBA00023015"/>
    </source>
</evidence>
<dbReference type="AlphaFoldDB" id="A0A059FSC4"/>
<dbReference type="EMBL" id="ARYI01000007">
    <property type="protein sequence ID" value="KCZ93539.1"/>
    <property type="molecule type" value="Genomic_DNA"/>
</dbReference>
<dbReference type="PROSITE" id="PS50110">
    <property type="entry name" value="RESPONSE_REGULATORY"/>
    <property type="match status" value="1"/>
</dbReference>
<evidence type="ECO:0000256" key="2">
    <source>
        <dbReference type="ARBA" id="ARBA00023012"/>
    </source>
</evidence>
<dbReference type="Proteomes" id="UP000025061">
    <property type="component" value="Unassembled WGS sequence"/>
</dbReference>
<evidence type="ECO:0000259" key="8">
    <source>
        <dbReference type="PROSITE" id="PS50110"/>
    </source>
</evidence>
<keyword evidence="11" id="KW-1185">Reference proteome</keyword>
<dbReference type="SUPFAM" id="SSF52172">
    <property type="entry name" value="CheY-like"/>
    <property type="match status" value="1"/>
</dbReference>
<feature type="domain" description="OmpR/PhoB-type" evidence="9">
    <location>
        <begin position="133"/>
        <end position="228"/>
    </location>
</feature>
<evidence type="ECO:0000256" key="1">
    <source>
        <dbReference type="ARBA" id="ARBA00022553"/>
    </source>
</evidence>
<keyword evidence="3" id="KW-0805">Transcription regulation</keyword>
<keyword evidence="5" id="KW-0804">Transcription</keyword>
<name>A0A059FSC4_9PROT</name>
<keyword evidence="1 6" id="KW-0597">Phosphoprotein</keyword>
<dbReference type="InterPro" id="IPR039420">
    <property type="entry name" value="WalR-like"/>
</dbReference>
<reference evidence="10 11" key="1">
    <citation type="submission" date="2013-04" db="EMBL/GenBank/DDBJ databases">
        <title>Hyphomonas hirschiana VP5 Genome Sequencing.</title>
        <authorList>
            <person name="Lai Q."/>
            <person name="Shao Z."/>
        </authorList>
    </citation>
    <scope>NUCLEOTIDE SEQUENCE [LARGE SCALE GENOMIC DNA]</scope>
    <source>
        <strain evidence="10 11">VP5</strain>
    </source>
</reference>
<feature type="modified residue" description="4-aspartylphosphate" evidence="6">
    <location>
        <position position="57"/>
    </location>
</feature>
<evidence type="ECO:0000256" key="5">
    <source>
        <dbReference type="ARBA" id="ARBA00023163"/>
    </source>
</evidence>
<dbReference type="Gene3D" id="1.10.10.10">
    <property type="entry name" value="Winged helix-like DNA-binding domain superfamily/Winged helix DNA-binding domain"/>
    <property type="match status" value="1"/>
</dbReference>
<dbReference type="InterPro" id="IPR011006">
    <property type="entry name" value="CheY-like_superfamily"/>
</dbReference>
<keyword evidence="2" id="KW-0902">Two-component regulatory system</keyword>
<dbReference type="Pfam" id="PF00486">
    <property type="entry name" value="Trans_reg_C"/>
    <property type="match status" value="1"/>
</dbReference>
<dbReference type="PROSITE" id="PS51755">
    <property type="entry name" value="OMPR_PHOB"/>
    <property type="match status" value="1"/>
</dbReference>